<dbReference type="Proteomes" id="UP001596407">
    <property type="component" value="Unassembled WGS sequence"/>
</dbReference>
<feature type="region of interest" description="Disordered" evidence="2">
    <location>
        <begin position="16"/>
        <end position="42"/>
    </location>
</feature>
<feature type="compositionally biased region" description="Basic and acidic residues" evidence="2">
    <location>
        <begin position="18"/>
        <end position="34"/>
    </location>
</feature>
<organism evidence="4 5">
    <name type="scientific">Halorussus caseinilyticus</name>
    <dbReference type="NCBI Taxonomy" id="3034025"/>
    <lineage>
        <taxon>Archaea</taxon>
        <taxon>Methanobacteriati</taxon>
        <taxon>Methanobacteriota</taxon>
        <taxon>Stenosarchaea group</taxon>
        <taxon>Halobacteria</taxon>
        <taxon>Halobacteriales</taxon>
        <taxon>Haladaptataceae</taxon>
        <taxon>Halorussus</taxon>
    </lineage>
</organism>
<dbReference type="GeneID" id="79304954"/>
<dbReference type="InterPro" id="IPR016181">
    <property type="entry name" value="Acyl_CoA_acyltransferase"/>
</dbReference>
<dbReference type="AlphaFoldDB" id="A0ABD5WRJ4"/>
<keyword evidence="5" id="KW-1185">Reference proteome</keyword>
<gene>
    <name evidence="4" type="ORF">ACFQJ6_18110</name>
</gene>
<dbReference type="Pfam" id="PF00583">
    <property type="entry name" value="Acetyltransf_1"/>
    <property type="match status" value="1"/>
</dbReference>
<comment type="caution">
    <text evidence="4">The sequence shown here is derived from an EMBL/GenBank/DDBJ whole genome shotgun (WGS) entry which is preliminary data.</text>
</comment>
<dbReference type="InterPro" id="IPR050769">
    <property type="entry name" value="NAT_camello-type"/>
</dbReference>
<dbReference type="PROSITE" id="PS51186">
    <property type="entry name" value="GNAT"/>
    <property type="match status" value="1"/>
</dbReference>
<dbReference type="RefSeq" id="WP_276280325.1">
    <property type="nucleotide sequence ID" value="NZ_CP119809.1"/>
</dbReference>
<dbReference type="InterPro" id="IPR000182">
    <property type="entry name" value="GNAT_dom"/>
</dbReference>
<evidence type="ECO:0000313" key="5">
    <source>
        <dbReference type="Proteomes" id="UP001596407"/>
    </source>
</evidence>
<dbReference type="EC" id="2.3.-.-" evidence="4"/>
<dbReference type="CDD" id="cd04301">
    <property type="entry name" value="NAT_SF"/>
    <property type="match status" value="1"/>
</dbReference>
<evidence type="ECO:0000259" key="3">
    <source>
        <dbReference type="PROSITE" id="PS51186"/>
    </source>
</evidence>
<feature type="domain" description="N-acetyltransferase" evidence="3">
    <location>
        <begin position="51"/>
        <end position="202"/>
    </location>
</feature>
<keyword evidence="4" id="KW-0012">Acyltransferase</keyword>
<keyword evidence="1 4" id="KW-0808">Transferase</keyword>
<accession>A0ABD5WRJ4</accession>
<protein>
    <submittedName>
        <fullName evidence="4">GNAT family N-acetyltransferase</fullName>
        <ecNumber evidence="4">2.3.-.-</ecNumber>
    </submittedName>
</protein>
<name>A0ABD5WRJ4_9EURY</name>
<dbReference type="PANTHER" id="PTHR13947:SF37">
    <property type="entry name" value="LD18367P"/>
    <property type="match status" value="1"/>
</dbReference>
<evidence type="ECO:0000313" key="4">
    <source>
        <dbReference type="EMBL" id="MFC7081728.1"/>
    </source>
</evidence>
<dbReference type="Gene3D" id="3.40.630.30">
    <property type="match status" value="1"/>
</dbReference>
<evidence type="ECO:0000256" key="1">
    <source>
        <dbReference type="ARBA" id="ARBA00022679"/>
    </source>
</evidence>
<proteinExistence type="predicted"/>
<dbReference type="GO" id="GO:0016746">
    <property type="term" value="F:acyltransferase activity"/>
    <property type="evidence" value="ECO:0007669"/>
    <property type="project" value="UniProtKB-KW"/>
</dbReference>
<dbReference type="SUPFAM" id="SSF55729">
    <property type="entry name" value="Acyl-CoA N-acyltransferases (Nat)"/>
    <property type="match status" value="1"/>
</dbReference>
<dbReference type="PANTHER" id="PTHR13947">
    <property type="entry name" value="GNAT FAMILY N-ACETYLTRANSFERASE"/>
    <property type="match status" value="1"/>
</dbReference>
<sequence length="203" mass="23111">MYPRIRVAEFVEEFYTGDESRRGSDEGRPRRNDPRPLLPVPVLASDMPADLRLRRYEPGDDDRILTLEREALEAVDARPDDEDWTDDLRAIETTYLDAGGEFLVGELDGEIVATGGLKRIDADTAEITRMRVDPDHHRRGFGQAVLVELEAAAKTLDYDELALETTARQQAAQGLYEKHGYERTDARERGRFEVLTYRKSLGE</sequence>
<evidence type="ECO:0000256" key="2">
    <source>
        <dbReference type="SAM" id="MobiDB-lite"/>
    </source>
</evidence>
<reference evidence="4 5" key="1">
    <citation type="journal article" date="2019" name="Int. J. Syst. Evol. Microbiol.">
        <title>The Global Catalogue of Microorganisms (GCM) 10K type strain sequencing project: providing services to taxonomists for standard genome sequencing and annotation.</title>
        <authorList>
            <consortium name="The Broad Institute Genomics Platform"/>
            <consortium name="The Broad Institute Genome Sequencing Center for Infectious Disease"/>
            <person name="Wu L."/>
            <person name="Ma J."/>
        </authorList>
    </citation>
    <scope>NUCLEOTIDE SEQUENCE [LARGE SCALE GENOMIC DNA]</scope>
    <source>
        <strain evidence="4 5">DT72</strain>
    </source>
</reference>
<dbReference type="EMBL" id="JBHSZH010000005">
    <property type="protein sequence ID" value="MFC7081728.1"/>
    <property type="molecule type" value="Genomic_DNA"/>
</dbReference>